<dbReference type="InterPro" id="IPR001296">
    <property type="entry name" value="Glyco_trans_1"/>
</dbReference>
<accession>A0A7J4JUJ0</accession>
<dbReference type="InterPro" id="IPR028098">
    <property type="entry name" value="Glyco_trans_4-like_N"/>
</dbReference>
<proteinExistence type="predicted"/>
<evidence type="ECO:0000313" key="4">
    <source>
        <dbReference type="EMBL" id="HIH21451.1"/>
    </source>
</evidence>
<dbReference type="PANTHER" id="PTHR46401">
    <property type="entry name" value="GLYCOSYLTRANSFERASE WBBK-RELATED"/>
    <property type="match status" value="1"/>
</dbReference>
<reference evidence="5" key="1">
    <citation type="journal article" date="2020" name="bioRxiv">
        <title>A rank-normalized archaeal taxonomy based on genome phylogeny resolves widespread incomplete and uneven classifications.</title>
        <authorList>
            <person name="Rinke C."/>
            <person name="Chuvochina M."/>
            <person name="Mussig A.J."/>
            <person name="Chaumeil P.-A."/>
            <person name="Waite D.W."/>
            <person name="Whitman W.B."/>
            <person name="Parks D.H."/>
            <person name="Hugenholtz P."/>
        </authorList>
    </citation>
    <scope>NUCLEOTIDE SEQUENCE [LARGE SCALE GENOMIC DNA]</scope>
</reference>
<dbReference type="CDD" id="cd03801">
    <property type="entry name" value="GT4_PimA-like"/>
    <property type="match status" value="1"/>
</dbReference>
<dbReference type="PANTHER" id="PTHR46401:SF2">
    <property type="entry name" value="GLYCOSYLTRANSFERASE WBBK-RELATED"/>
    <property type="match status" value="1"/>
</dbReference>
<dbReference type="AlphaFoldDB" id="A0A7J4JUJ0"/>
<feature type="domain" description="Glycosyltransferase subfamily 4-like N-terminal" evidence="3">
    <location>
        <begin position="24"/>
        <end position="193"/>
    </location>
</feature>
<dbReference type="Gene3D" id="3.40.50.2000">
    <property type="entry name" value="Glycogen Phosphorylase B"/>
    <property type="match status" value="2"/>
</dbReference>
<evidence type="ECO:0000256" key="1">
    <source>
        <dbReference type="ARBA" id="ARBA00022679"/>
    </source>
</evidence>
<dbReference type="Pfam" id="PF13439">
    <property type="entry name" value="Glyco_transf_4"/>
    <property type="match status" value="1"/>
</dbReference>
<evidence type="ECO:0000313" key="5">
    <source>
        <dbReference type="Proteomes" id="UP000590964"/>
    </source>
</evidence>
<evidence type="ECO:0000259" key="2">
    <source>
        <dbReference type="Pfam" id="PF00534"/>
    </source>
</evidence>
<feature type="domain" description="Glycosyl transferase family 1" evidence="2">
    <location>
        <begin position="197"/>
        <end position="361"/>
    </location>
</feature>
<gene>
    <name evidence="4" type="ORF">HA222_02175</name>
</gene>
<evidence type="ECO:0000259" key="3">
    <source>
        <dbReference type="Pfam" id="PF13439"/>
    </source>
</evidence>
<protein>
    <submittedName>
        <fullName evidence="4">Glycosyltransferase family 4 protein</fullName>
    </submittedName>
</protein>
<dbReference type="SUPFAM" id="SSF53756">
    <property type="entry name" value="UDP-Glycosyltransferase/glycogen phosphorylase"/>
    <property type="match status" value="1"/>
</dbReference>
<dbReference type="EMBL" id="DUFW01000032">
    <property type="protein sequence ID" value="HIH21451.1"/>
    <property type="molecule type" value="Genomic_DNA"/>
</dbReference>
<keyword evidence="1 4" id="KW-0808">Transferase</keyword>
<comment type="caution">
    <text evidence="4">The sequence shown here is derived from an EMBL/GenBank/DDBJ whole genome shotgun (WGS) entry which is preliminary data.</text>
</comment>
<sequence length="383" mass="42385">MKIAFVAQHFGRKEEMSFGPNPLIYNIIKGVAEKEEVLVLAGGFPKKAAVEKVEGIKVLRVFSSHPAFLGKNPFLNFGILGLGKILKEKPAVINSQDFDAAFLFKLLNAFGSKAVKVASVKSILEARLEKTPKGLESTYSASDRGLLFFQKRFERMCVQNSDLLVVQSNHAKKELERIFKPKATTRLIYNGVDSRIFKPLKLEDKNPALLFAGGTDLYRKGADVFFHSFVNLKKEIPELKAIVIGASSPGNFEKLLKERGISKTDLEFFNRVPYTKMPLLLNRASVILVPSFHETFGSIAAEAMACGKAVVASDSTALPEVVGNAGVLAKTGSVKDFAEKTKRLLENKALRKKIGKKARERVLENFTAEKTVNGYLKLFRSLK</sequence>
<name>A0A7J4JUJ0_9ARCH</name>
<organism evidence="4 5">
    <name type="scientific">Candidatus Iainarchaeum sp</name>
    <dbReference type="NCBI Taxonomy" id="3101447"/>
    <lineage>
        <taxon>Archaea</taxon>
        <taxon>Candidatus Iainarchaeota</taxon>
        <taxon>Candidatus Iainarchaeia</taxon>
        <taxon>Candidatus Iainarchaeales</taxon>
        <taxon>Candidatus Iainarchaeaceae</taxon>
        <taxon>Candidatus Iainarchaeum</taxon>
    </lineage>
</organism>
<dbReference type="Pfam" id="PF00534">
    <property type="entry name" value="Glycos_transf_1"/>
    <property type="match status" value="1"/>
</dbReference>
<dbReference type="Proteomes" id="UP000590964">
    <property type="component" value="Unassembled WGS sequence"/>
</dbReference>
<dbReference type="GO" id="GO:0016757">
    <property type="term" value="F:glycosyltransferase activity"/>
    <property type="evidence" value="ECO:0007669"/>
    <property type="project" value="InterPro"/>
</dbReference>